<evidence type="ECO:0000259" key="1">
    <source>
        <dbReference type="Pfam" id="PF17827"/>
    </source>
</evidence>
<sequence length="128" mass="14259">MLWSADYLADKGVESARLDAEYLLAHVLGLGRLEMYLQHERQMRPSELDDFRPLLKRRASREPLQYILGQQAFRDLELDIAPGVLIPRAETEQLVGAVLEWTEVDGRDSLVGLDLGTGSGAIALALLT</sequence>
<dbReference type="Gene3D" id="1.10.8.10">
    <property type="entry name" value="DNA helicase RuvA subunit, C-terminal domain"/>
    <property type="match status" value="1"/>
</dbReference>
<feature type="non-terminal residue" evidence="2">
    <location>
        <position position="128"/>
    </location>
</feature>
<dbReference type="InterPro" id="IPR029063">
    <property type="entry name" value="SAM-dependent_MTases_sf"/>
</dbReference>
<dbReference type="PANTHER" id="PTHR18895:SF74">
    <property type="entry name" value="MTRF1L RELEASE FACTOR GLUTAMINE METHYLTRANSFERASE"/>
    <property type="match status" value="1"/>
</dbReference>
<feature type="domain" description="Release factor glutamine methyltransferase N-terminal" evidence="1">
    <location>
        <begin position="3"/>
        <end position="69"/>
    </location>
</feature>
<reference evidence="2" key="1">
    <citation type="submission" date="2018-05" db="EMBL/GenBank/DDBJ databases">
        <authorList>
            <person name="Lanie J.A."/>
            <person name="Ng W.-L."/>
            <person name="Kazmierczak K.M."/>
            <person name="Andrzejewski T.M."/>
            <person name="Davidsen T.M."/>
            <person name="Wayne K.J."/>
            <person name="Tettelin H."/>
            <person name="Glass J.I."/>
            <person name="Rusch D."/>
            <person name="Podicherti R."/>
            <person name="Tsui H.-C.T."/>
            <person name="Winkler M.E."/>
        </authorList>
    </citation>
    <scope>NUCLEOTIDE SEQUENCE</scope>
</reference>
<proteinExistence type="predicted"/>
<dbReference type="AlphaFoldDB" id="A0A382G2G2"/>
<accession>A0A382G2G2</accession>
<organism evidence="2">
    <name type="scientific">marine metagenome</name>
    <dbReference type="NCBI Taxonomy" id="408172"/>
    <lineage>
        <taxon>unclassified sequences</taxon>
        <taxon>metagenomes</taxon>
        <taxon>ecological metagenomes</taxon>
    </lineage>
</organism>
<name>A0A382G2G2_9ZZZZ</name>
<dbReference type="Gene3D" id="3.40.50.150">
    <property type="entry name" value="Vaccinia Virus protein VP39"/>
    <property type="match status" value="1"/>
</dbReference>
<dbReference type="SUPFAM" id="SSF53335">
    <property type="entry name" value="S-adenosyl-L-methionine-dependent methyltransferases"/>
    <property type="match status" value="1"/>
</dbReference>
<dbReference type="PANTHER" id="PTHR18895">
    <property type="entry name" value="HEMK METHYLTRANSFERASE"/>
    <property type="match status" value="1"/>
</dbReference>
<protein>
    <recommendedName>
        <fullName evidence="1">Release factor glutamine methyltransferase N-terminal domain-containing protein</fullName>
    </recommendedName>
</protein>
<dbReference type="InterPro" id="IPR050320">
    <property type="entry name" value="N5-glutamine_MTase"/>
</dbReference>
<dbReference type="EMBL" id="UINC01053211">
    <property type="protein sequence ID" value="SVB69458.1"/>
    <property type="molecule type" value="Genomic_DNA"/>
</dbReference>
<dbReference type="Pfam" id="PF17827">
    <property type="entry name" value="PrmC_N"/>
    <property type="match status" value="1"/>
</dbReference>
<evidence type="ECO:0000313" key="2">
    <source>
        <dbReference type="EMBL" id="SVB69458.1"/>
    </source>
</evidence>
<dbReference type="InterPro" id="IPR040758">
    <property type="entry name" value="PrmC_N"/>
</dbReference>
<gene>
    <name evidence="2" type="ORF">METZ01_LOCUS222312</name>
</gene>